<gene>
    <name evidence="1" type="ORF">FIU01_02805</name>
</gene>
<accession>A0A5B8CVF1</accession>
<dbReference type="OrthoDB" id="5565139at2"/>
<dbReference type="KEGG" id="mmec:FIU01_02805"/>
<keyword evidence="2" id="KW-1185">Reference proteome</keyword>
<dbReference type="EMBL" id="CP040946">
    <property type="protein sequence ID" value="QDC45284.1"/>
    <property type="molecule type" value="Genomic_DNA"/>
</dbReference>
<sequence length="186" mass="19806">MSAVDSDAAVGTQYFKVNDLVRSGFSGAGDVYFAYAFPANLTPVSIMSPIYRVGRTFTSVQHRALRYDTLANKSQNGTNYLDLPTKNSVSAEITGEPTGIFASTTASTTLAKQDAVVNSNHIDFTLDTVYANEDGSSGAYSAITYVEASCNALPTEQFGAIRLRQTGQENATLKAIDITGYTIGTP</sequence>
<dbReference type="Proteomes" id="UP000311008">
    <property type="component" value="Chromosome"/>
</dbReference>
<dbReference type="AlphaFoldDB" id="A0A5B8CVF1"/>
<protein>
    <submittedName>
        <fullName evidence="1">Uncharacterized protein</fullName>
    </submittedName>
</protein>
<evidence type="ECO:0000313" key="2">
    <source>
        <dbReference type="Proteomes" id="UP000311008"/>
    </source>
</evidence>
<evidence type="ECO:0000313" key="1">
    <source>
        <dbReference type="EMBL" id="QDC45284.1"/>
    </source>
</evidence>
<name>A0A5B8CVF1_9PROT</name>
<reference evidence="2" key="1">
    <citation type="journal article" date="2019" name="ISME J.">
        <title>Evolution in action: habitat transition from sediment to the pelagial leads to genome streamlining in Methylophilaceae.</title>
        <authorList>
            <person name="Salcher M."/>
            <person name="Schaefle D."/>
            <person name="Kaspar M."/>
            <person name="Neuenschwander S.M."/>
            <person name="Ghai R."/>
        </authorList>
    </citation>
    <scope>NUCLEOTIDE SEQUENCE [LARGE SCALE GENOMIC DNA]</scope>
    <source>
        <strain evidence="2">MMS-M-51</strain>
    </source>
</reference>
<proteinExistence type="predicted"/>
<organism evidence="1 2">
    <name type="scientific">Methylophilus medardicus</name>
    <dbReference type="NCBI Taxonomy" id="2588534"/>
    <lineage>
        <taxon>Bacteria</taxon>
        <taxon>Pseudomonadati</taxon>
        <taxon>Pseudomonadota</taxon>
        <taxon>Betaproteobacteria</taxon>
        <taxon>Nitrosomonadales</taxon>
        <taxon>Methylophilaceae</taxon>
        <taxon>Methylophilus</taxon>
    </lineage>
</organism>